<dbReference type="AlphaFoldDB" id="A0A840Q656"/>
<dbReference type="GO" id="GO:0005524">
    <property type="term" value="F:ATP binding"/>
    <property type="evidence" value="ECO:0007669"/>
    <property type="project" value="InterPro"/>
</dbReference>
<keyword evidence="5" id="KW-1185">Reference proteome</keyword>
<dbReference type="Gene3D" id="3.40.50.300">
    <property type="entry name" value="P-loop containing nucleotide triphosphate hydrolases"/>
    <property type="match status" value="2"/>
</dbReference>
<dbReference type="GO" id="GO:0016887">
    <property type="term" value="F:ATP hydrolysis activity"/>
    <property type="evidence" value="ECO:0007669"/>
    <property type="project" value="InterPro"/>
</dbReference>
<proteinExistence type="inferred from homology"/>
<dbReference type="InterPro" id="IPR027417">
    <property type="entry name" value="P-loop_NTPase"/>
</dbReference>
<dbReference type="PANTHER" id="PTHR32114">
    <property type="entry name" value="ABC TRANSPORTER ABCH.3"/>
    <property type="match status" value="1"/>
</dbReference>
<organism evidence="4 5">
    <name type="scientific">Saccharopolyspora phatthalungensis</name>
    <dbReference type="NCBI Taxonomy" id="664693"/>
    <lineage>
        <taxon>Bacteria</taxon>
        <taxon>Bacillati</taxon>
        <taxon>Actinomycetota</taxon>
        <taxon>Actinomycetes</taxon>
        <taxon>Pseudonocardiales</taxon>
        <taxon>Pseudonocardiaceae</taxon>
        <taxon>Saccharopolyspora</taxon>
    </lineage>
</organism>
<evidence type="ECO:0000313" key="4">
    <source>
        <dbReference type="EMBL" id="MBB5154198.1"/>
    </source>
</evidence>
<dbReference type="SUPFAM" id="SSF52540">
    <property type="entry name" value="P-loop containing nucleoside triphosphate hydrolases"/>
    <property type="match status" value="1"/>
</dbReference>
<dbReference type="Proteomes" id="UP000584374">
    <property type="component" value="Unassembled WGS sequence"/>
</dbReference>
<dbReference type="CDD" id="cd00267">
    <property type="entry name" value="ABC_ATPase"/>
    <property type="match status" value="1"/>
</dbReference>
<name>A0A840Q656_9PSEU</name>
<evidence type="ECO:0000256" key="1">
    <source>
        <dbReference type="ARBA" id="ARBA00006930"/>
    </source>
</evidence>
<accession>A0A840Q656</accession>
<sequence>MSFTKIGERLFSAGRMDRVGELLRVAVQQCRNGQQLGDSEINDALVLDRWQLSTLRVTGFRGVVKPFVWHVPGPGNVVLVHAENGAGKSSLSDALRVALHGGIEHCPSFVHDDLRKQEPLNHGVTSAAVDVELLGDRAHRLWLNWRLRPASDTDTPPVERCTASWSMPGTTESELHVLGSRWAETVAAHRPVISYDELNYHLRDAARLSRFCTEALALGPNWSSLHEYISKRLEIASHAAERWAELRRNVAAELAALDAELTEQHPLVEPPKPVALPDLETDAGSWFARVFGNAVTNDVLAPVRPDLRSRLNEAFADTTDAVASYRRVRNASPLSEAPGETIAGIRQLLATTEGGQDCCPVCATAAGWSGGSHRKARDLQAVDEEFALVSHRMTELARLLGGEVRLALEAAQQLPEIGAEATELAHLVRPLRGRHELRGEQDEAWPLLLKLLASGSFEGRVRRVLDVLISAADVPHYWHRSRARICRQLADFRSDQGDVANSAGSWRAALARLTDVYEQVRDDRVRSLEAEIEAVLRDFLDGTGFTGLQVSITGALGDPERAELSLRFGHRVLSAGALSAGQFNALMLSVLLGSNAAGPFRFLVLDDPVHALDETRIQVLCRHLTRLAEQDRQVVVFTHSERLISELADTIPTATKMALARDGNDQHVLNDVTHPWQALLDQARDLTSGQVLTELTVATLSLGFCRQALDAVAVEVAREWARRHPGPHPVLERIRRSGPTRTTLRSLQELIGRDHPGSKVIQSLLDGGELAHFNAAGHGNVEDLHELSTNEVRHKVKYTEQFCADLVEAVLG</sequence>
<dbReference type="PANTHER" id="PTHR32114:SF2">
    <property type="entry name" value="ABC TRANSPORTER ABCH.3"/>
    <property type="match status" value="1"/>
</dbReference>
<gene>
    <name evidence="4" type="ORF">BJ970_001732</name>
</gene>
<dbReference type="InterPro" id="IPR017871">
    <property type="entry name" value="ABC_transporter-like_CS"/>
</dbReference>
<dbReference type="RefSeq" id="WP_184725706.1">
    <property type="nucleotide sequence ID" value="NZ_JACHIW010000001.1"/>
</dbReference>
<comment type="subunit">
    <text evidence="2">Heterodimer of SbcC and SbcD.</text>
</comment>
<comment type="caution">
    <text evidence="4">The sequence shown here is derived from an EMBL/GenBank/DDBJ whole genome shotgun (WGS) entry which is preliminary data.</text>
</comment>
<protein>
    <recommendedName>
        <fullName evidence="3">Nuclease SbcCD subunit C</fullName>
    </recommendedName>
</protein>
<evidence type="ECO:0000256" key="3">
    <source>
        <dbReference type="ARBA" id="ARBA00013368"/>
    </source>
</evidence>
<dbReference type="PROSITE" id="PS00211">
    <property type="entry name" value="ABC_TRANSPORTER_1"/>
    <property type="match status" value="1"/>
</dbReference>
<comment type="similarity">
    <text evidence="1">Belongs to the SMC family. SbcC subfamily.</text>
</comment>
<dbReference type="EMBL" id="JACHIW010000001">
    <property type="protein sequence ID" value="MBB5154198.1"/>
    <property type="molecule type" value="Genomic_DNA"/>
</dbReference>
<evidence type="ECO:0000256" key="2">
    <source>
        <dbReference type="ARBA" id="ARBA00011322"/>
    </source>
</evidence>
<reference evidence="4 5" key="1">
    <citation type="submission" date="2020-08" db="EMBL/GenBank/DDBJ databases">
        <title>Sequencing the genomes of 1000 actinobacteria strains.</title>
        <authorList>
            <person name="Klenk H.-P."/>
        </authorList>
    </citation>
    <scope>NUCLEOTIDE SEQUENCE [LARGE SCALE GENOMIC DNA]</scope>
    <source>
        <strain evidence="4 5">DSM 45584</strain>
    </source>
</reference>
<evidence type="ECO:0000313" key="5">
    <source>
        <dbReference type="Proteomes" id="UP000584374"/>
    </source>
</evidence>